<gene>
    <name evidence="1" type="ORF">LCGC14_2360330</name>
</gene>
<organism evidence="1">
    <name type="scientific">marine sediment metagenome</name>
    <dbReference type="NCBI Taxonomy" id="412755"/>
    <lineage>
        <taxon>unclassified sequences</taxon>
        <taxon>metagenomes</taxon>
        <taxon>ecological metagenomes</taxon>
    </lineage>
</organism>
<accession>A0A0F9EJA8</accession>
<sequence>MLTVQEAMERFCAKCPRCREHPGATARKGPYPVCIDTGPACDYMNTCELCTDALGRLYKERSKTMYHVIGLREDGRMVLFASYDDEPDAEVLEEAVEGYGYTQVLVIGSGGTQFARYEYSSAPRLKTVPLV</sequence>
<dbReference type="EMBL" id="LAZR01034556">
    <property type="protein sequence ID" value="KKL44970.1"/>
    <property type="molecule type" value="Genomic_DNA"/>
</dbReference>
<dbReference type="AlphaFoldDB" id="A0A0F9EJA8"/>
<comment type="caution">
    <text evidence="1">The sequence shown here is derived from an EMBL/GenBank/DDBJ whole genome shotgun (WGS) entry which is preliminary data.</text>
</comment>
<evidence type="ECO:0000313" key="1">
    <source>
        <dbReference type="EMBL" id="KKL44970.1"/>
    </source>
</evidence>
<protein>
    <submittedName>
        <fullName evidence="1">Uncharacterized protein</fullName>
    </submittedName>
</protein>
<proteinExistence type="predicted"/>
<name>A0A0F9EJA8_9ZZZZ</name>
<reference evidence="1" key="1">
    <citation type="journal article" date="2015" name="Nature">
        <title>Complex archaea that bridge the gap between prokaryotes and eukaryotes.</title>
        <authorList>
            <person name="Spang A."/>
            <person name="Saw J.H."/>
            <person name="Jorgensen S.L."/>
            <person name="Zaremba-Niedzwiedzka K."/>
            <person name="Martijn J."/>
            <person name="Lind A.E."/>
            <person name="van Eijk R."/>
            <person name="Schleper C."/>
            <person name="Guy L."/>
            <person name="Ettema T.J."/>
        </authorList>
    </citation>
    <scope>NUCLEOTIDE SEQUENCE</scope>
</reference>